<evidence type="ECO:0000256" key="9">
    <source>
        <dbReference type="RuleBase" id="RU363043"/>
    </source>
</evidence>
<dbReference type="KEGG" id="emx:FKV68_02980"/>
<dbReference type="NCBIfam" id="TIGR00974">
    <property type="entry name" value="3a0107s02c"/>
    <property type="match status" value="1"/>
</dbReference>
<dbReference type="InterPro" id="IPR035906">
    <property type="entry name" value="MetI-like_sf"/>
</dbReference>
<keyword evidence="6 9" id="KW-0812">Transmembrane</keyword>
<dbReference type="GO" id="GO:0005315">
    <property type="term" value="F:phosphate transmembrane transporter activity"/>
    <property type="evidence" value="ECO:0007669"/>
    <property type="project" value="InterPro"/>
</dbReference>
<evidence type="ECO:0000256" key="2">
    <source>
        <dbReference type="ARBA" id="ARBA00007069"/>
    </source>
</evidence>
<dbReference type="GO" id="GO:0005886">
    <property type="term" value="C:plasma membrane"/>
    <property type="evidence" value="ECO:0007669"/>
    <property type="project" value="UniProtKB-SubCell"/>
</dbReference>
<evidence type="ECO:0000313" key="11">
    <source>
        <dbReference type="Proteomes" id="UP000510721"/>
    </source>
</evidence>
<dbReference type="Pfam" id="PF11812">
    <property type="entry name" value="DUF3333"/>
    <property type="match status" value="1"/>
</dbReference>
<evidence type="ECO:0000256" key="5">
    <source>
        <dbReference type="ARBA" id="ARBA00022475"/>
    </source>
</evidence>
<feature type="transmembrane region" description="Helical" evidence="9">
    <location>
        <begin position="226"/>
        <end position="247"/>
    </location>
</feature>
<dbReference type="Proteomes" id="UP000510721">
    <property type="component" value="Chromosome"/>
</dbReference>
<name>A0A859QIB2_9HYPH</name>
<dbReference type="InterPro" id="IPR005672">
    <property type="entry name" value="Phosphate_PstA"/>
</dbReference>
<feature type="transmembrane region" description="Helical" evidence="9">
    <location>
        <begin position="293"/>
        <end position="317"/>
    </location>
</feature>
<dbReference type="GO" id="GO:0035435">
    <property type="term" value="P:phosphate ion transmembrane transport"/>
    <property type="evidence" value="ECO:0007669"/>
    <property type="project" value="InterPro"/>
</dbReference>
<protein>
    <recommendedName>
        <fullName evidence="3 9">Phosphate transport system permease protein PstA</fullName>
    </recommendedName>
</protein>
<dbReference type="PROSITE" id="PS50928">
    <property type="entry name" value="ABC_TM1"/>
    <property type="match status" value="1"/>
</dbReference>
<dbReference type="AlphaFoldDB" id="A0A859QIB2"/>
<comment type="similarity">
    <text evidence="2 9">Belongs to the binding-protein-dependent transport system permease family. CysTW subfamily.</text>
</comment>
<proteinExistence type="inferred from homology"/>
<dbReference type="InterPro" id="IPR000515">
    <property type="entry name" value="MetI-like"/>
</dbReference>
<dbReference type="EMBL" id="CP041238">
    <property type="protein sequence ID" value="QLL60477.1"/>
    <property type="molecule type" value="Genomic_DNA"/>
</dbReference>
<keyword evidence="8 9" id="KW-0472">Membrane</keyword>
<feature type="transmembrane region" description="Helical" evidence="9">
    <location>
        <begin position="34"/>
        <end position="57"/>
    </location>
</feature>
<keyword evidence="11" id="KW-1185">Reference proteome</keyword>
<keyword evidence="7 9" id="KW-1133">Transmembrane helix</keyword>
<evidence type="ECO:0000256" key="7">
    <source>
        <dbReference type="ARBA" id="ARBA00022989"/>
    </source>
</evidence>
<dbReference type="PANTHER" id="PTHR43470">
    <property type="entry name" value="PHOSPHATE TRANSPORT SYSTEM PERMEASE PROTEIN PSTA-RELATED"/>
    <property type="match status" value="1"/>
</dbReference>
<evidence type="ECO:0000256" key="1">
    <source>
        <dbReference type="ARBA" id="ARBA00004651"/>
    </source>
</evidence>
<feature type="transmembrane region" description="Helical" evidence="9">
    <location>
        <begin position="413"/>
        <end position="432"/>
    </location>
</feature>
<feature type="transmembrane region" description="Helical" evidence="9">
    <location>
        <begin position="338"/>
        <end position="363"/>
    </location>
</feature>
<evidence type="ECO:0000256" key="8">
    <source>
        <dbReference type="ARBA" id="ARBA00023136"/>
    </source>
</evidence>
<dbReference type="InterPro" id="IPR024573">
    <property type="entry name" value="DUF3333"/>
</dbReference>
<dbReference type="CDD" id="cd06261">
    <property type="entry name" value="TM_PBP2"/>
    <property type="match status" value="1"/>
</dbReference>
<keyword evidence="4" id="KW-0813">Transport</keyword>
<dbReference type="Gene3D" id="1.10.3720.10">
    <property type="entry name" value="MetI-like"/>
    <property type="match status" value="1"/>
</dbReference>
<dbReference type="RefSeq" id="WP_180940058.1">
    <property type="nucleotide sequence ID" value="NZ_CP041238.1"/>
</dbReference>
<dbReference type="SUPFAM" id="SSF161098">
    <property type="entry name" value="MetI-like"/>
    <property type="match status" value="1"/>
</dbReference>
<keyword evidence="5 9" id="KW-1003">Cell membrane</keyword>
<gene>
    <name evidence="10" type="primary">pstA</name>
    <name evidence="10" type="ORF">FKV68_02980</name>
</gene>
<sequence length="440" mass="47656">MTELASPTVKVSTRPAETRRDIGIKRRYAAERRFRAYGITAITLGLLFLAILISTVVSNGYTAFLQTTITLPIEFTEKVIDPKNERATDPKTLMTANYPVLVRNALVKQLGLDPTKRPLLKQATDMISPSARMQLRNMVVADPSLIGQTVPVTMLAEANIDSAFKGQIDLSVDEGRRRVKDQQVAWMNQLADAGVLKKSFNTGIFTFGASSRPEAAGVGVALVGSLYMMLIVLVLALPIGVAASIYLEEFAPKNRLTDLIEVNINNLAAVPSIVYGLLGLAVFINFAGMPRSAALVGGFVLTLMTLPTIIIATRAALKAVPPSIRSAALGLGASRMQTIFHHVLPLAMPGILTGTIIGLAHALGETAPLLLIGMVAFVVDFPGSPLEPSTALPVQIYMWANEPERAFVERTSGAIIILLIFLVFMNLGAILLRRRFERRW</sequence>
<evidence type="ECO:0000313" key="10">
    <source>
        <dbReference type="EMBL" id="QLL60477.1"/>
    </source>
</evidence>
<accession>A0A859QIB2</accession>
<evidence type="ECO:0000256" key="6">
    <source>
        <dbReference type="ARBA" id="ARBA00022692"/>
    </source>
</evidence>
<evidence type="ECO:0000256" key="3">
    <source>
        <dbReference type="ARBA" id="ARBA00016864"/>
    </source>
</evidence>
<dbReference type="Pfam" id="PF00528">
    <property type="entry name" value="BPD_transp_1"/>
    <property type="match status" value="1"/>
</dbReference>
<reference evidence="10 11" key="1">
    <citation type="submission" date="2019-06" db="EMBL/GenBank/DDBJ databases">
        <title>Complete genome sequence of Ensifer mexicanus ITTG R7 isolated from nodules of Acacia angustissima (Mill.) Kuntze.</title>
        <authorList>
            <person name="Rincon-Rosales R."/>
            <person name="Rogel M.A."/>
            <person name="Guerrero G."/>
            <person name="Rincon-Molina C.I."/>
            <person name="Lopez-Lopez A."/>
            <person name="Martinez-Romero E."/>
        </authorList>
    </citation>
    <scope>NUCLEOTIDE SEQUENCE [LARGE SCALE GENOMIC DNA]</scope>
    <source>
        <strain evidence="10 11">ITTG R7</strain>
    </source>
</reference>
<feature type="transmembrane region" description="Helical" evidence="9">
    <location>
        <begin position="267"/>
        <end position="287"/>
    </location>
</feature>
<comment type="subcellular location">
    <subcellularLocation>
        <location evidence="9">Cell inner membrane</location>
        <topology evidence="9">Multi-pass membrane protein</topology>
    </subcellularLocation>
    <subcellularLocation>
        <location evidence="1">Cell membrane</location>
        <topology evidence="1">Multi-pass membrane protein</topology>
    </subcellularLocation>
</comment>
<organism evidence="10 11">
    <name type="scientific">Sinorhizobium mexicanum</name>
    <dbReference type="NCBI Taxonomy" id="375549"/>
    <lineage>
        <taxon>Bacteria</taxon>
        <taxon>Pseudomonadati</taxon>
        <taxon>Pseudomonadota</taxon>
        <taxon>Alphaproteobacteria</taxon>
        <taxon>Hyphomicrobiales</taxon>
        <taxon>Rhizobiaceae</taxon>
        <taxon>Sinorhizobium/Ensifer group</taxon>
        <taxon>Sinorhizobium</taxon>
    </lineage>
</organism>
<evidence type="ECO:0000256" key="4">
    <source>
        <dbReference type="ARBA" id="ARBA00022448"/>
    </source>
</evidence>